<name>A0ACC2PF66_9HYME</name>
<keyword evidence="2" id="KW-1185">Reference proteome</keyword>
<accession>A0ACC2PF66</accession>
<dbReference type="EMBL" id="CM056742">
    <property type="protein sequence ID" value="KAJ8681214.1"/>
    <property type="molecule type" value="Genomic_DNA"/>
</dbReference>
<reference evidence="1" key="1">
    <citation type="submission" date="2023-04" db="EMBL/GenBank/DDBJ databases">
        <title>A chromosome-level genome assembly of the parasitoid wasp Eretmocerus hayati.</title>
        <authorList>
            <person name="Zhong Y."/>
            <person name="Liu S."/>
            <person name="Liu Y."/>
        </authorList>
    </citation>
    <scope>NUCLEOTIDE SEQUENCE</scope>
    <source>
        <strain evidence="1">ZJU_SS_LIU_2023</strain>
    </source>
</reference>
<evidence type="ECO:0000313" key="1">
    <source>
        <dbReference type="EMBL" id="KAJ8681214.1"/>
    </source>
</evidence>
<gene>
    <name evidence="1" type="ORF">QAD02_017001</name>
</gene>
<evidence type="ECO:0000313" key="2">
    <source>
        <dbReference type="Proteomes" id="UP001239111"/>
    </source>
</evidence>
<sequence length="358" mass="41045">MTCFYSFSSHGKEVCDRISDNGGLYDMSVKKMLQPGHEGELCAWLKEFGLIRPRVICSNESCNNKSLNWSPARSIDKYGWTCSECKKKQSIRDNSFFWQIKCDLKLCMQIIAAWCQDIASEVVASYLDMKHHLVKKVYEKLEKVAETFVKTHLDDWILGGNGNILIVDEYPGGYMTENLLNTPVPKKRNNNNSHTVLCLAEIESECPRKIPPRMWMHIIQANPQPLPSKNSKNPKPEGKCGMVEEALNEIRAHAKPGSYLIANKRARSCSYESLKELKDYHVISIEDLQMYDTPGKSELLSDLETIWQTGIGICEDIQETTKTSAVQYLYVHLWRQKFATSSKYAFIMQHIAECYQFT</sequence>
<protein>
    <submittedName>
        <fullName evidence="1">Uncharacterized protein</fullName>
    </submittedName>
</protein>
<organism evidence="1 2">
    <name type="scientific">Eretmocerus hayati</name>
    <dbReference type="NCBI Taxonomy" id="131215"/>
    <lineage>
        <taxon>Eukaryota</taxon>
        <taxon>Metazoa</taxon>
        <taxon>Ecdysozoa</taxon>
        <taxon>Arthropoda</taxon>
        <taxon>Hexapoda</taxon>
        <taxon>Insecta</taxon>
        <taxon>Pterygota</taxon>
        <taxon>Neoptera</taxon>
        <taxon>Endopterygota</taxon>
        <taxon>Hymenoptera</taxon>
        <taxon>Apocrita</taxon>
        <taxon>Proctotrupomorpha</taxon>
        <taxon>Chalcidoidea</taxon>
        <taxon>Aphelinidae</taxon>
        <taxon>Aphelininae</taxon>
        <taxon>Eretmocerus</taxon>
    </lineage>
</organism>
<proteinExistence type="predicted"/>
<dbReference type="Proteomes" id="UP001239111">
    <property type="component" value="Chromosome 2"/>
</dbReference>
<comment type="caution">
    <text evidence="1">The sequence shown here is derived from an EMBL/GenBank/DDBJ whole genome shotgun (WGS) entry which is preliminary data.</text>
</comment>